<accession>A0A166MEK0</accession>
<reference evidence="1 2" key="1">
    <citation type="journal article" date="2016" name="Mol. Biol. Evol.">
        <title>Comparative Genomics of Early-Diverging Mushroom-Forming Fungi Provides Insights into the Origins of Lignocellulose Decay Capabilities.</title>
        <authorList>
            <person name="Nagy L.G."/>
            <person name="Riley R."/>
            <person name="Tritt A."/>
            <person name="Adam C."/>
            <person name="Daum C."/>
            <person name="Floudas D."/>
            <person name="Sun H."/>
            <person name="Yadav J.S."/>
            <person name="Pangilinan J."/>
            <person name="Larsson K.H."/>
            <person name="Matsuura K."/>
            <person name="Barry K."/>
            <person name="Labutti K."/>
            <person name="Kuo R."/>
            <person name="Ohm R.A."/>
            <person name="Bhattacharya S.S."/>
            <person name="Shirouzu T."/>
            <person name="Yoshinaga Y."/>
            <person name="Martin F.M."/>
            <person name="Grigoriev I.V."/>
            <person name="Hibbett D.S."/>
        </authorList>
    </citation>
    <scope>NUCLEOTIDE SEQUENCE [LARGE SCALE GENOMIC DNA]</scope>
    <source>
        <strain evidence="1 2">CBS 109695</strain>
    </source>
</reference>
<keyword evidence="2" id="KW-1185">Reference proteome</keyword>
<proteinExistence type="predicted"/>
<evidence type="ECO:0000313" key="2">
    <source>
        <dbReference type="Proteomes" id="UP000076532"/>
    </source>
</evidence>
<sequence>MTPSTTAFLPALTSLTLQDTCGAEVDMAALINVLRCRASRGLRDVTLLGQRSFPWELYSDDHYGNNEPTMVGSTLGLQDEDVIVRLRQLRDQVVNLKVFVEGRNVL</sequence>
<name>A0A166MEK0_9AGAM</name>
<dbReference type="Proteomes" id="UP000076532">
    <property type="component" value="Unassembled WGS sequence"/>
</dbReference>
<gene>
    <name evidence="1" type="ORF">FIBSPDRAFT_857680</name>
</gene>
<dbReference type="AlphaFoldDB" id="A0A166MEK0"/>
<dbReference type="EMBL" id="KV417529">
    <property type="protein sequence ID" value="KZP23926.1"/>
    <property type="molecule type" value="Genomic_DNA"/>
</dbReference>
<protein>
    <submittedName>
        <fullName evidence="1">Uncharacterized protein</fullName>
    </submittedName>
</protein>
<organism evidence="1 2">
    <name type="scientific">Athelia psychrophila</name>
    <dbReference type="NCBI Taxonomy" id="1759441"/>
    <lineage>
        <taxon>Eukaryota</taxon>
        <taxon>Fungi</taxon>
        <taxon>Dikarya</taxon>
        <taxon>Basidiomycota</taxon>
        <taxon>Agaricomycotina</taxon>
        <taxon>Agaricomycetes</taxon>
        <taxon>Agaricomycetidae</taxon>
        <taxon>Atheliales</taxon>
        <taxon>Atheliaceae</taxon>
        <taxon>Athelia</taxon>
    </lineage>
</organism>
<evidence type="ECO:0000313" key="1">
    <source>
        <dbReference type="EMBL" id="KZP23926.1"/>
    </source>
</evidence>